<dbReference type="EMBL" id="WCRW01000002">
    <property type="protein sequence ID" value="KAB4458045.1"/>
    <property type="molecule type" value="Genomic_DNA"/>
</dbReference>
<gene>
    <name evidence="2" type="ORF">GAN75_02910</name>
</gene>
<evidence type="ECO:0000313" key="2">
    <source>
        <dbReference type="EMBL" id="KAB4458045.1"/>
    </source>
</evidence>
<organism evidence="2 3">
    <name type="scientific">Bacteroides thetaiotaomicron</name>
    <dbReference type="NCBI Taxonomy" id="818"/>
    <lineage>
        <taxon>Bacteria</taxon>
        <taxon>Pseudomonadati</taxon>
        <taxon>Bacteroidota</taxon>
        <taxon>Bacteroidia</taxon>
        <taxon>Bacteroidales</taxon>
        <taxon>Bacteroidaceae</taxon>
        <taxon>Bacteroides</taxon>
    </lineage>
</organism>
<comment type="caution">
    <text evidence="2">The sequence shown here is derived from an EMBL/GenBank/DDBJ whole genome shotgun (WGS) entry which is preliminary data.</text>
</comment>
<dbReference type="AlphaFoldDB" id="A0A6I0SC34"/>
<evidence type="ECO:0008006" key="4">
    <source>
        <dbReference type="Google" id="ProtNLM"/>
    </source>
</evidence>
<reference evidence="2 3" key="1">
    <citation type="journal article" date="2019" name="Nat. Med.">
        <title>A library of human gut bacterial isolates paired with longitudinal multiomics data enables mechanistic microbiome research.</title>
        <authorList>
            <person name="Poyet M."/>
            <person name="Groussin M."/>
            <person name="Gibbons S.M."/>
            <person name="Avila-Pacheco J."/>
            <person name="Jiang X."/>
            <person name="Kearney S.M."/>
            <person name="Perrotta A.R."/>
            <person name="Berdy B."/>
            <person name="Zhao S."/>
            <person name="Lieberman T.D."/>
            <person name="Swanson P.K."/>
            <person name="Smith M."/>
            <person name="Roesemann S."/>
            <person name="Alexander J.E."/>
            <person name="Rich S.A."/>
            <person name="Livny J."/>
            <person name="Vlamakis H."/>
            <person name="Clish C."/>
            <person name="Bullock K."/>
            <person name="Deik A."/>
            <person name="Scott J."/>
            <person name="Pierce K.A."/>
            <person name="Xavier R.J."/>
            <person name="Alm E.J."/>
        </authorList>
    </citation>
    <scope>NUCLEOTIDE SEQUENCE [LARGE SCALE GENOMIC DNA]</scope>
    <source>
        <strain evidence="2 3">BIOML-A160</strain>
    </source>
</reference>
<dbReference type="Proteomes" id="UP000436825">
    <property type="component" value="Unassembled WGS sequence"/>
</dbReference>
<keyword evidence="1" id="KW-0472">Membrane</keyword>
<accession>A0A6I0SC34</accession>
<keyword evidence="1" id="KW-0812">Transmembrane</keyword>
<sequence>MRRLIYILTIFLMSGIWLSSCRSPQYVPVETKIQLKDSVITRDSVVIKEQTVRKDSVVIKDSTVIVVDESGNVIRTELYRYRDWYKELSRDYSVLQAKYDSLFSEKQKEVQVPFPVERELSWWQSVKLQVGEIAIGVIIGLIIIIVWLIRRKK</sequence>
<feature type="transmembrane region" description="Helical" evidence="1">
    <location>
        <begin position="128"/>
        <end position="149"/>
    </location>
</feature>
<proteinExistence type="predicted"/>
<evidence type="ECO:0000313" key="3">
    <source>
        <dbReference type="Proteomes" id="UP000436825"/>
    </source>
</evidence>
<dbReference type="RefSeq" id="WP_054960952.1">
    <property type="nucleotide sequence ID" value="NZ_BAABZI010000001.1"/>
</dbReference>
<evidence type="ECO:0000256" key="1">
    <source>
        <dbReference type="SAM" id="Phobius"/>
    </source>
</evidence>
<name>A0A6I0SC34_BACT4</name>
<protein>
    <recommendedName>
        <fullName evidence="4">Lipoprotein</fullName>
    </recommendedName>
</protein>
<keyword evidence="1" id="KW-1133">Transmembrane helix</keyword>
<dbReference type="PROSITE" id="PS51257">
    <property type="entry name" value="PROKAR_LIPOPROTEIN"/>
    <property type="match status" value="1"/>
</dbReference>